<dbReference type="Proteomes" id="UP001627154">
    <property type="component" value="Unassembled WGS sequence"/>
</dbReference>
<gene>
    <name evidence="1" type="ORF">TKK_010153</name>
</gene>
<keyword evidence="2" id="KW-1185">Reference proteome</keyword>
<accession>A0ABD2WRV1</accession>
<organism evidence="1 2">
    <name type="scientific">Trichogramma kaykai</name>
    <dbReference type="NCBI Taxonomy" id="54128"/>
    <lineage>
        <taxon>Eukaryota</taxon>
        <taxon>Metazoa</taxon>
        <taxon>Ecdysozoa</taxon>
        <taxon>Arthropoda</taxon>
        <taxon>Hexapoda</taxon>
        <taxon>Insecta</taxon>
        <taxon>Pterygota</taxon>
        <taxon>Neoptera</taxon>
        <taxon>Endopterygota</taxon>
        <taxon>Hymenoptera</taxon>
        <taxon>Apocrita</taxon>
        <taxon>Proctotrupomorpha</taxon>
        <taxon>Chalcidoidea</taxon>
        <taxon>Trichogrammatidae</taxon>
        <taxon>Trichogramma</taxon>
    </lineage>
</organism>
<name>A0ABD2WRV1_9HYME</name>
<dbReference type="EMBL" id="JBJJXI010000077">
    <property type="protein sequence ID" value="KAL3395843.1"/>
    <property type="molecule type" value="Genomic_DNA"/>
</dbReference>
<dbReference type="AlphaFoldDB" id="A0ABD2WRV1"/>
<sequence length="102" mass="10907">MSVCEYKFRHGNFLEIKGTKEINEKKIISRKRLIGGARRDGTPGLSDASRAAVIATRGAMHAAHAASATRMLSGCVAATAHFAAQAGRRDGAEDLRRGQKAE</sequence>
<comment type="caution">
    <text evidence="1">The sequence shown here is derived from an EMBL/GenBank/DDBJ whole genome shotgun (WGS) entry which is preliminary data.</text>
</comment>
<proteinExistence type="predicted"/>
<evidence type="ECO:0000313" key="1">
    <source>
        <dbReference type="EMBL" id="KAL3395843.1"/>
    </source>
</evidence>
<evidence type="ECO:0000313" key="2">
    <source>
        <dbReference type="Proteomes" id="UP001627154"/>
    </source>
</evidence>
<reference evidence="1 2" key="1">
    <citation type="journal article" date="2024" name="bioRxiv">
        <title>A reference genome for Trichogramma kaykai: A tiny desert-dwelling parasitoid wasp with competing sex-ratio distorters.</title>
        <authorList>
            <person name="Culotta J."/>
            <person name="Lindsey A.R."/>
        </authorList>
    </citation>
    <scope>NUCLEOTIDE SEQUENCE [LARGE SCALE GENOMIC DNA]</scope>
    <source>
        <strain evidence="1 2">KSX58</strain>
    </source>
</reference>
<protein>
    <submittedName>
        <fullName evidence="1">Uncharacterized protein</fullName>
    </submittedName>
</protein>